<reference evidence="4 5" key="1">
    <citation type="submission" date="2019-06" db="EMBL/GenBank/DDBJ databases">
        <title>Sequencing the genomes of 1000 actinobacteria strains.</title>
        <authorList>
            <person name="Klenk H.-P."/>
        </authorList>
    </citation>
    <scope>NUCLEOTIDE SEQUENCE [LARGE SCALE GENOMIC DNA]</scope>
    <source>
        <strain evidence="4 5">DSM 45511</strain>
    </source>
</reference>
<dbReference type="SUPFAM" id="SSF55729">
    <property type="entry name" value="Acyl-CoA N-acyltransferases (Nat)"/>
    <property type="match status" value="1"/>
</dbReference>
<sequence length="204" mass="21860">MDAVVELAVPMTLDAVAPDDERALRDWFTVLTAAQEHDVPTGPPPCWIEHRARLVATDPGCAETAWLARGGAGEAVGVAVLALPTLDNPEVALAELVVAPAHRRRGIGRRLLHHLSDAARAAGRSRLIIEAQEPLDEPGPAPAFLTAAGARKALADQRRRLTLPPADPARLAELAARARAAAGGYELVQSHRQYDRLGEWELDL</sequence>
<dbReference type="Gene3D" id="3.40.630.30">
    <property type="match status" value="1"/>
</dbReference>
<evidence type="ECO:0000259" key="3">
    <source>
        <dbReference type="PROSITE" id="PS51186"/>
    </source>
</evidence>
<keyword evidence="1 4" id="KW-0808">Transferase</keyword>
<gene>
    <name evidence="4" type="ORF">FB388_2146</name>
</gene>
<dbReference type="InterPro" id="IPR016181">
    <property type="entry name" value="Acyl_CoA_acyltransferase"/>
</dbReference>
<evidence type="ECO:0000313" key="4">
    <source>
        <dbReference type="EMBL" id="TQM44772.1"/>
    </source>
</evidence>
<dbReference type="Pfam" id="PF00583">
    <property type="entry name" value="Acetyltransf_1"/>
    <property type="match status" value="1"/>
</dbReference>
<dbReference type="OrthoDB" id="4119890at2"/>
<dbReference type="InterPro" id="IPR000182">
    <property type="entry name" value="GNAT_dom"/>
</dbReference>
<accession>A0A543GFB8</accession>
<dbReference type="InterPro" id="IPR050832">
    <property type="entry name" value="Bact_Acetyltransf"/>
</dbReference>
<dbReference type="PANTHER" id="PTHR43877">
    <property type="entry name" value="AMINOALKYLPHOSPHONATE N-ACETYLTRANSFERASE-RELATED-RELATED"/>
    <property type="match status" value="1"/>
</dbReference>
<dbReference type="EMBL" id="VFPH01000001">
    <property type="protein sequence ID" value="TQM44772.1"/>
    <property type="molecule type" value="Genomic_DNA"/>
</dbReference>
<organism evidence="4 5">
    <name type="scientific">Pseudonocardia cypriaca</name>
    <dbReference type="NCBI Taxonomy" id="882449"/>
    <lineage>
        <taxon>Bacteria</taxon>
        <taxon>Bacillati</taxon>
        <taxon>Actinomycetota</taxon>
        <taxon>Actinomycetes</taxon>
        <taxon>Pseudonocardiales</taxon>
        <taxon>Pseudonocardiaceae</taxon>
        <taxon>Pseudonocardia</taxon>
    </lineage>
</organism>
<keyword evidence="5" id="KW-1185">Reference proteome</keyword>
<comment type="caution">
    <text evidence="4">The sequence shown here is derived from an EMBL/GenBank/DDBJ whole genome shotgun (WGS) entry which is preliminary data.</text>
</comment>
<evidence type="ECO:0000313" key="5">
    <source>
        <dbReference type="Proteomes" id="UP000319818"/>
    </source>
</evidence>
<dbReference type="PROSITE" id="PS51186">
    <property type="entry name" value="GNAT"/>
    <property type="match status" value="1"/>
</dbReference>
<protein>
    <submittedName>
        <fullName evidence="4">Acetyltransferase (GNAT) family protein</fullName>
    </submittedName>
</protein>
<dbReference type="GO" id="GO:0016747">
    <property type="term" value="F:acyltransferase activity, transferring groups other than amino-acyl groups"/>
    <property type="evidence" value="ECO:0007669"/>
    <property type="project" value="InterPro"/>
</dbReference>
<evidence type="ECO:0000256" key="1">
    <source>
        <dbReference type="ARBA" id="ARBA00022679"/>
    </source>
</evidence>
<feature type="domain" description="N-acetyltransferase" evidence="3">
    <location>
        <begin position="11"/>
        <end position="170"/>
    </location>
</feature>
<evidence type="ECO:0000256" key="2">
    <source>
        <dbReference type="ARBA" id="ARBA00023315"/>
    </source>
</evidence>
<dbReference type="Proteomes" id="UP000319818">
    <property type="component" value="Unassembled WGS sequence"/>
</dbReference>
<dbReference type="AlphaFoldDB" id="A0A543GFB8"/>
<name>A0A543GFB8_9PSEU</name>
<proteinExistence type="predicted"/>
<dbReference type="RefSeq" id="WP_142099875.1">
    <property type="nucleotide sequence ID" value="NZ_VFPH01000001.1"/>
</dbReference>
<keyword evidence="2" id="KW-0012">Acyltransferase</keyword>